<name>A0ABQ2LL54_9ACTN</name>
<dbReference type="Proteomes" id="UP000656881">
    <property type="component" value="Unassembled WGS sequence"/>
</dbReference>
<dbReference type="EMBL" id="BMNG01000003">
    <property type="protein sequence ID" value="GGO39163.1"/>
    <property type="molecule type" value="Genomic_DNA"/>
</dbReference>
<dbReference type="RefSeq" id="WP_189173321.1">
    <property type="nucleotide sequence ID" value="NZ_BMNG01000003.1"/>
</dbReference>
<evidence type="ECO:0000313" key="1">
    <source>
        <dbReference type="EMBL" id="GGO39163.1"/>
    </source>
</evidence>
<reference evidence="2" key="1">
    <citation type="journal article" date="2019" name="Int. J. Syst. Evol. Microbiol.">
        <title>The Global Catalogue of Microorganisms (GCM) 10K type strain sequencing project: providing services to taxonomists for standard genome sequencing and annotation.</title>
        <authorList>
            <consortium name="The Broad Institute Genomics Platform"/>
            <consortium name="The Broad Institute Genome Sequencing Center for Infectious Disease"/>
            <person name="Wu L."/>
            <person name="Ma J."/>
        </authorList>
    </citation>
    <scope>NUCLEOTIDE SEQUENCE [LARGE SCALE GENOMIC DNA]</scope>
    <source>
        <strain evidence="2">CGMCC 4.7349</strain>
    </source>
</reference>
<proteinExistence type="predicted"/>
<keyword evidence="2" id="KW-1185">Reference proteome</keyword>
<evidence type="ECO:0000313" key="2">
    <source>
        <dbReference type="Proteomes" id="UP000656881"/>
    </source>
</evidence>
<comment type="caution">
    <text evidence="1">The sequence shown here is derived from an EMBL/GenBank/DDBJ whole genome shotgun (WGS) entry which is preliminary data.</text>
</comment>
<organism evidence="1 2">
    <name type="scientific">Streptomyces lasiicapitis</name>
    <dbReference type="NCBI Taxonomy" id="1923961"/>
    <lineage>
        <taxon>Bacteria</taxon>
        <taxon>Bacillati</taxon>
        <taxon>Actinomycetota</taxon>
        <taxon>Actinomycetes</taxon>
        <taxon>Kitasatosporales</taxon>
        <taxon>Streptomycetaceae</taxon>
        <taxon>Streptomyces</taxon>
    </lineage>
</organism>
<protein>
    <submittedName>
        <fullName evidence="1">Uncharacterized protein</fullName>
    </submittedName>
</protein>
<sequence>MPDALPLRAELLLDEEAPDALGQDLVAALDGLGVRTARVRRAVGHRGAADLPWLMLASLPLQAFLSGLGAEAVRDAYVSFKGVVRRGTGSGSGVPRPLVLQDDRSGLSVVLEPELPAEAYEQLLSLDLTEFRVGPLHYDRQLGRWRSELDEAAATVDRQEGAG</sequence>
<gene>
    <name evidence="1" type="ORF">GCM10012286_15280</name>
</gene>
<accession>A0ABQ2LL54</accession>